<feature type="compositionally biased region" description="Acidic residues" evidence="1">
    <location>
        <begin position="383"/>
        <end position="392"/>
    </location>
</feature>
<evidence type="ECO:0000256" key="1">
    <source>
        <dbReference type="SAM" id="MobiDB-lite"/>
    </source>
</evidence>
<feature type="region of interest" description="Disordered" evidence="1">
    <location>
        <begin position="260"/>
        <end position="392"/>
    </location>
</feature>
<protein>
    <recommendedName>
        <fullName evidence="4">CCHC-type domain-containing protein</fullName>
    </recommendedName>
</protein>
<evidence type="ECO:0000313" key="2">
    <source>
        <dbReference type="EMBL" id="GFY02459.1"/>
    </source>
</evidence>
<feature type="compositionally biased region" description="Low complexity" evidence="1">
    <location>
        <begin position="272"/>
        <end position="282"/>
    </location>
</feature>
<dbReference type="InterPro" id="IPR036875">
    <property type="entry name" value="Znf_CCHC_sf"/>
</dbReference>
<name>A0A8X6RWL5_TRICX</name>
<reference evidence="2" key="1">
    <citation type="submission" date="2020-08" db="EMBL/GenBank/DDBJ databases">
        <title>Multicomponent nature underlies the extraordinary mechanical properties of spider dragline silk.</title>
        <authorList>
            <person name="Kono N."/>
            <person name="Nakamura H."/>
            <person name="Mori M."/>
            <person name="Yoshida Y."/>
            <person name="Ohtoshi R."/>
            <person name="Malay A.D."/>
            <person name="Moran D.A.P."/>
            <person name="Tomita M."/>
            <person name="Numata K."/>
            <person name="Arakawa K."/>
        </authorList>
    </citation>
    <scope>NUCLEOTIDE SEQUENCE</scope>
</reference>
<dbReference type="SUPFAM" id="SSF57756">
    <property type="entry name" value="Retrovirus zinc finger-like domains"/>
    <property type="match status" value="1"/>
</dbReference>
<dbReference type="GO" id="GO:0003676">
    <property type="term" value="F:nucleic acid binding"/>
    <property type="evidence" value="ECO:0007669"/>
    <property type="project" value="InterPro"/>
</dbReference>
<proteinExistence type="predicted"/>
<keyword evidence="3" id="KW-1185">Reference proteome</keyword>
<sequence>MTQWTAPWENWHLERGFELLRIFGLVRWGLGGSGHVEDSPITISPHKTLNSCRGVISESDLLTTPDAEIDGFSDQGVIQVRRITIKKDNSVIPTKHLILTFNRPKLPTTIKAGYLNCKIRPYIPNPLRSFRCQRFGHSQTSCRGQLTCSRCASAGHSSADCTLEPKCINCSQSHPSNSQLCPKWKLEKKIQEIRTNNNISYIEAKKLLPPQLPQTYVQATKPSPISVTTQTEENITKIKCPPLKLLAPISSKQRTNIPTAVTTSSVQTQLLPSVSSKTSTTSDPPPPTPMSKTKGKIKEQPPQLHSPRKDSKTIDLLSIKPKTNLKKNPAKSTTLKTAREQDSPNETSPVSKKSRRRKTFKTSDAMDTDANPSDSDCVIGLASEEDESLFRG</sequence>
<organism evidence="2 3">
    <name type="scientific">Trichonephila clavipes</name>
    <name type="common">Golden silk orbweaver</name>
    <name type="synonym">Nephila clavipes</name>
    <dbReference type="NCBI Taxonomy" id="2585209"/>
    <lineage>
        <taxon>Eukaryota</taxon>
        <taxon>Metazoa</taxon>
        <taxon>Ecdysozoa</taxon>
        <taxon>Arthropoda</taxon>
        <taxon>Chelicerata</taxon>
        <taxon>Arachnida</taxon>
        <taxon>Araneae</taxon>
        <taxon>Araneomorphae</taxon>
        <taxon>Entelegynae</taxon>
        <taxon>Araneoidea</taxon>
        <taxon>Nephilidae</taxon>
        <taxon>Trichonephila</taxon>
    </lineage>
</organism>
<dbReference type="AlphaFoldDB" id="A0A8X6RWL5"/>
<dbReference type="Proteomes" id="UP000887159">
    <property type="component" value="Unassembled WGS sequence"/>
</dbReference>
<accession>A0A8X6RWL5</accession>
<evidence type="ECO:0008006" key="4">
    <source>
        <dbReference type="Google" id="ProtNLM"/>
    </source>
</evidence>
<dbReference type="EMBL" id="BMAU01021233">
    <property type="protein sequence ID" value="GFY02459.1"/>
    <property type="molecule type" value="Genomic_DNA"/>
</dbReference>
<dbReference type="GO" id="GO:0008270">
    <property type="term" value="F:zinc ion binding"/>
    <property type="evidence" value="ECO:0007669"/>
    <property type="project" value="InterPro"/>
</dbReference>
<comment type="caution">
    <text evidence="2">The sequence shown here is derived from an EMBL/GenBank/DDBJ whole genome shotgun (WGS) entry which is preliminary data.</text>
</comment>
<feature type="compositionally biased region" description="Polar residues" evidence="1">
    <location>
        <begin position="260"/>
        <end position="271"/>
    </location>
</feature>
<gene>
    <name evidence="2" type="primary">AVEN_200669_1</name>
    <name evidence="2" type="ORF">TNCV_3503401</name>
</gene>
<evidence type="ECO:0000313" key="3">
    <source>
        <dbReference type="Proteomes" id="UP000887159"/>
    </source>
</evidence>